<dbReference type="EMBL" id="LK041297">
    <property type="protein sequence ID" value="CDY70152.1"/>
    <property type="molecule type" value="Genomic_DNA"/>
</dbReference>
<reference evidence="2" key="2">
    <citation type="submission" date="2014-06" db="EMBL/GenBank/DDBJ databases">
        <authorList>
            <person name="Genoscope - CEA"/>
        </authorList>
    </citation>
    <scope>NUCLEOTIDE SEQUENCE</scope>
</reference>
<protein>
    <submittedName>
        <fullName evidence="1">(rape) hypothetical protein</fullName>
    </submittedName>
    <submittedName>
        <fullName evidence="2">BnaCnng66960D protein</fullName>
    </submittedName>
</protein>
<reference evidence="1" key="3">
    <citation type="submission" date="2021-01" db="EMBL/GenBank/DDBJ databases">
        <authorList>
            <consortium name="Genoscope - CEA"/>
            <person name="William W."/>
        </authorList>
    </citation>
    <scope>NUCLEOTIDE SEQUENCE</scope>
</reference>
<evidence type="ECO:0000313" key="2">
    <source>
        <dbReference type="EMBL" id="CDY70152.1"/>
    </source>
</evidence>
<reference evidence="2 3" key="1">
    <citation type="journal article" date="2014" name="Science">
        <title>Plant genetics. Early allopolyploid evolution in the post-Neolithic Brassica napus oilseed genome.</title>
        <authorList>
            <person name="Chalhoub B."/>
            <person name="Denoeud F."/>
            <person name="Liu S."/>
            <person name="Parkin I.A."/>
            <person name="Tang H."/>
            <person name="Wang X."/>
            <person name="Chiquet J."/>
            <person name="Belcram H."/>
            <person name="Tong C."/>
            <person name="Samans B."/>
            <person name="Correa M."/>
            <person name="Da Silva C."/>
            <person name="Just J."/>
            <person name="Falentin C."/>
            <person name="Koh C.S."/>
            <person name="Le Clainche I."/>
            <person name="Bernard M."/>
            <person name="Bento P."/>
            <person name="Noel B."/>
            <person name="Labadie K."/>
            <person name="Alberti A."/>
            <person name="Charles M."/>
            <person name="Arnaud D."/>
            <person name="Guo H."/>
            <person name="Daviaud C."/>
            <person name="Alamery S."/>
            <person name="Jabbari K."/>
            <person name="Zhao M."/>
            <person name="Edger P.P."/>
            <person name="Chelaifa H."/>
            <person name="Tack D."/>
            <person name="Lassalle G."/>
            <person name="Mestiri I."/>
            <person name="Schnel N."/>
            <person name="Le Paslier M.C."/>
            <person name="Fan G."/>
            <person name="Renault V."/>
            <person name="Bayer P.E."/>
            <person name="Golicz A.A."/>
            <person name="Manoli S."/>
            <person name="Lee T.H."/>
            <person name="Thi V.H."/>
            <person name="Chalabi S."/>
            <person name="Hu Q."/>
            <person name="Fan C."/>
            <person name="Tollenaere R."/>
            <person name="Lu Y."/>
            <person name="Battail C."/>
            <person name="Shen J."/>
            <person name="Sidebottom C.H."/>
            <person name="Wang X."/>
            <person name="Canaguier A."/>
            <person name="Chauveau A."/>
            <person name="Berard A."/>
            <person name="Deniot G."/>
            <person name="Guan M."/>
            <person name="Liu Z."/>
            <person name="Sun F."/>
            <person name="Lim Y.P."/>
            <person name="Lyons E."/>
            <person name="Town C.D."/>
            <person name="Bancroft I."/>
            <person name="Wang X."/>
            <person name="Meng J."/>
            <person name="Ma J."/>
            <person name="Pires J.C."/>
            <person name="King G.J."/>
            <person name="Brunel D."/>
            <person name="Delourme R."/>
            <person name="Renard M."/>
            <person name="Aury J.M."/>
            <person name="Adams K.L."/>
            <person name="Batley J."/>
            <person name="Snowdon R.J."/>
            <person name="Tost J."/>
            <person name="Edwards D."/>
            <person name="Zhou Y."/>
            <person name="Hua W."/>
            <person name="Sharpe A.G."/>
            <person name="Paterson A.H."/>
            <person name="Guan C."/>
            <person name="Wincker P."/>
        </authorList>
    </citation>
    <scope>NUCLEOTIDE SEQUENCE [LARGE SCALE GENOMIC DNA]</scope>
    <source>
        <strain evidence="3">cv. Darmor-bzh</strain>
    </source>
</reference>
<dbReference type="Proteomes" id="UP001295469">
    <property type="component" value="Chromosome C02"/>
</dbReference>
<name>A0A078JX09_BRANA</name>
<keyword evidence="3" id="KW-1185">Reference proteome</keyword>
<organism evidence="2 3">
    <name type="scientific">Brassica napus</name>
    <name type="common">Rape</name>
    <dbReference type="NCBI Taxonomy" id="3708"/>
    <lineage>
        <taxon>Eukaryota</taxon>
        <taxon>Viridiplantae</taxon>
        <taxon>Streptophyta</taxon>
        <taxon>Embryophyta</taxon>
        <taxon>Tracheophyta</taxon>
        <taxon>Spermatophyta</taxon>
        <taxon>Magnoliopsida</taxon>
        <taxon>eudicotyledons</taxon>
        <taxon>Gunneridae</taxon>
        <taxon>Pentapetalae</taxon>
        <taxon>rosids</taxon>
        <taxon>malvids</taxon>
        <taxon>Brassicales</taxon>
        <taxon>Brassicaceae</taxon>
        <taxon>Brassiceae</taxon>
        <taxon>Brassica</taxon>
    </lineage>
</organism>
<gene>
    <name evidence="2" type="primary">BnaCnng66960D</name>
    <name evidence="1" type="ORF">DARMORV10_C02P56370.1</name>
    <name evidence="2" type="ORF">GSBRNA2T00096802001</name>
</gene>
<dbReference type="EMBL" id="HG994366">
    <property type="protein sequence ID" value="CAF1920614.1"/>
    <property type="molecule type" value="Genomic_DNA"/>
</dbReference>
<dbReference type="PaxDb" id="3708-A0A078JX09"/>
<proteinExistence type="predicted"/>
<accession>A0A078JX09</accession>
<dbReference type="Gramene" id="CDY70152">
    <property type="protein sequence ID" value="CDY70152"/>
    <property type="gene ID" value="GSBRNA2T00096802001"/>
</dbReference>
<dbReference type="Proteomes" id="UP000028999">
    <property type="component" value="Unassembled WGS sequence"/>
</dbReference>
<dbReference type="AlphaFoldDB" id="A0A078JX09"/>
<sequence>MYSSLQLLMSSFPQILVYLRPSPKRARRRPRPVLLGQLVLVMLVTKDRPRQLRYMGQRDTTFSLMVELHRTLHCAKLSLKTPSCFGGTRCKIPPSTSLRTQ</sequence>
<evidence type="ECO:0000313" key="1">
    <source>
        <dbReference type="EMBL" id="CAF1920614.1"/>
    </source>
</evidence>
<evidence type="ECO:0000313" key="3">
    <source>
        <dbReference type="Proteomes" id="UP000028999"/>
    </source>
</evidence>